<proteinExistence type="predicted"/>
<protein>
    <submittedName>
        <fullName evidence="3">CSON000407 protein</fullName>
    </submittedName>
</protein>
<name>A0A336KA75_CULSO</name>
<dbReference type="Pfam" id="PF15388">
    <property type="entry name" value="FAM117"/>
    <property type="match status" value="1"/>
</dbReference>
<feature type="compositionally biased region" description="Polar residues" evidence="2">
    <location>
        <begin position="241"/>
        <end position="256"/>
    </location>
</feature>
<keyword evidence="1" id="KW-0597">Phosphoprotein</keyword>
<evidence type="ECO:0000256" key="2">
    <source>
        <dbReference type="SAM" id="MobiDB-lite"/>
    </source>
</evidence>
<sequence>MSGARVKTKRSPMKALPTLPIIINTSNLLPINYASITPSFSSTFSPSTRHISPEHAGGPIAYKGKVINQTENCIRRTASLDALTVVNNYSNTPNPCLFWQLDKATQTDESCFGDRPPLITDTLDAESPSEKMEKIIKHRMQRHNYRSACEHSVSSQTLSPMHVKASPVLIPPRTNQPIHMRPMRSSVEGLNQEIEKLVLHPSAGPMHSCRQELEMFSRGTPEGHRAPITDLFHPVGEHSRSTQTPLLSSDSQSTSPVSEFTINQAFPFNKIKIKV</sequence>
<evidence type="ECO:0000313" key="3">
    <source>
        <dbReference type="EMBL" id="SSW99673.1"/>
    </source>
</evidence>
<reference evidence="4" key="2">
    <citation type="submission" date="2018-07" db="EMBL/GenBank/DDBJ databases">
        <authorList>
            <person name="Quirk P.G."/>
            <person name="Krulwich T.A."/>
        </authorList>
    </citation>
    <scope>NUCLEOTIDE SEQUENCE</scope>
</reference>
<evidence type="ECO:0000313" key="4">
    <source>
        <dbReference type="EMBL" id="SSX20053.1"/>
    </source>
</evidence>
<evidence type="ECO:0000256" key="1">
    <source>
        <dbReference type="ARBA" id="ARBA00022553"/>
    </source>
</evidence>
<dbReference type="VEuPathDB" id="VectorBase:CSON000407"/>
<feature type="region of interest" description="Disordered" evidence="2">
    <location>
        <begin position="235"/>
        <end position="256"/>
    </location>
</feature>
<dbReference type="AlphaFoldDB" id="A0A336KA75"/>
<accession>A0A336KA75</accession>
<dbReference type="EMBL" id="UFQT01000106">
    <property type="protein sequence ID" value="SSX20053.1"/>
    <property type="molecule type" value="Genomic_DNA"/>
</dbReference>
<reference evidence="3" key="1">
    <citation type="submission" date="2018-04" db="EMBL/GenBank/DDBJ databases">
        <authorList>
            <person name="Go L.Y."/>
            <person name="Mitchell J.A."/>
        </authorList>
    </citation>
    <scope>NUCLEOTIDE SEQUENCE</scope>
    <source>
        <tissue evidence="3">Whole organism</tissue>
    </source>
</reference>
<dbReference type="InterPro" id="IPR026642">
    <property type="entry name" value="Glcci1/FAM117"/>
</dbReference>
<dbReference type="PANTHER" id="PTHR14972:SF8">
    <property type="entry name" value="GLUCOCORTICOID-INDUCED TRANSCRIPT 1 PROTEIN-LIKE ISOFORM X1"/>
    <property type="match status" value="1"/>
</dbReference>
<dbReference type="EMBL" id="UFQS01000106">
    <property type="protein sequence ID" value="SSW99673.1"/>
    <property type="molecule type" value="Genomic_DNA"/>
</dbReference>
<dbReference type="PANTHER" id="PTHR14972">
    <property type="entry name" value="AGAP011572-PA"/>
    <property type="match status" value="1"/>
</dbReference>
<gene>
    <name evidence="3" type="primary">CSON000407</name>
</gene>
<organism evidence="3">
    <name type="scientific">Culicoides sonorensis</name>
    <name type="common">Biting midge</name>
    <dbReference type="NCBI Taxonomy" id="179676"/>
    <lineage>
        <taxon>Eukaryota</taxon>
        <taxon>Metazoa</taxon>
        <taxon>Ecdysozoa</taxon>
        <taxon>Arthropoda</taxon>
        <taxon>Hexapoda</taxon>
        <taxon>Insecta</taxon>
        <taxon>Pterygota</taxon>
        <taxon>Neoptera</taxon>
        <taxon>Endopterygota</taxon>
        <taxon>Diptera</taxon>
        <taxon>Nematocera</taxon>
        <taxon>Chironomoidea</taxon>
        <taxon>Ceratopogonidae</taxon>
        <taxon>Ceratopogoninae</taxon>
        <taxon>Culicoides</taxon>
        <taxon>Monoculicoides</taxon>
    </lineage>
</organism>